<feature type="region of interest" description="Disordered" evidence="7">
    <location>
        <begin position="445"/>
        <end position="464"/>
    </location>
</feature>
<evidence type="ECO:0000256" key="2">
    <source>
        <dbReference type="ARBA" id="ARBA00022490"/>
    </source>
</evidence>
<dbReference type="PANTHER" id="PTHR22455">
    <property type="entry name" value="CILIA- AND FLAGELLA-ASSOCIATED PROTEIN 91"/>
    <property type="match status" value="1"/>
</dbReference>
<comment type="similarity">
    <text evidence="5">Belongs to the CFAP91 family.</text>
</comment>
<keyword evidence="2" id="KW-0963">Cytoplasm</keyword>
<dbReference type="HOGENOM" id="CLU_008759_0_0_1"/>
<evidence type="ECO:0000256" key="4">
    <source>
        <dbReference type="ARBA" id="ARBA00023273"/>
    </source>
</evidence>
<dbReference type="Proteomes" id="UP000008744">
    <property type="component" value="Unassembled WGS sequence"/>
</dbReference>
<gene>
    <name evidence="9" type="primary">Dper\GL15922</name>
    <name evidence="9" type="ORF">Dper_GL15922</name>
</gene>
<sequence length="784" mass="91114">MPAHEKKLNGAQKQMGLLEEKEKRNTITKVDASTYSPGRQRKQSPGQTKRVTFRKQRSHGESPQIPKDACLQGLTSCLITRSSLDRRLPAGANNPADRSTGKLPRTDSECHFKAPGIDFLIERNTDVTSHEVKMSPSVPVVKNLKNKCDFFPKYVDKRPFKEQGTQTLYRESSAQTVAYLPEIMDKEIDEHLELFCLPSLLPGDKPPGLHEVEILERARKRWAFNKAVKTNFMKQLHAARELTMQTKYKHILEAFEWESWIEREEYIQECQMMRLEIVIKMFDKREKEMHLASKTRIEIACERIEKRRQEGLHKNKMEYLRGKHRLESQRNPTSQKWKRQTPMYALGSPCSEFYGPLIRHGVDPARRSFVGTNSKAFDMRIDDLEKRLYDSLKGLRTMARKEKSQPKCLKKRLIPNAERKSSIHYDFEYQDPTATYGTKRIAKEDSSEILSPNQSSSPYKVKSSSPALSSVFSKRMRDERSSQELEKLLHTYEGTHIGWVMEFLTEEAGRLKELRKLHLLAMLVQKERWRREAGEAGLRQKENEMRKLYEELFQKCNVANREVSDKYLNTILTTDMSHIAENDAAETVTDLAKVIDADIERWLESFKLIQTPLTYAPLRVMLRDMVSPDMSAALDRHEKALIANYIVEDVIFGRVWEELEPFDISTTLTSDFIDRLIDNDLYLFSTDSESDTPQKTSSYEAKAIIRKLIRQAVPGQRWKDETERIVHENQNDLFDDVFAEIMNKIENPLPVLPSQLIPLHSIVSNRRIRLTDDIHFAQPSHQIK</sequence>
<accession>B4GQA5</accession>
<feature type="compositionally biased region" description="Low complexity" evidence="7">
    <location>
        <begin position="455"/>
        <end position="464"/>
    </location>
</feature>
<dbReference type="OMA" id="QKENCMR"/>
<dbReference type="InterPro" id="IPR026720">
    <property type="entry name" value="CFAP91"/>
</dbReference>
<name>B4GQA5_DROPE</name>
<keyword evidence="3" id="KW-0206">Cytoskeleton</keyword>
<dbReference type="GO" id="GO:0005930">
    <property type="term" value="C:axoneme"/>
    <property type="evidence" value="ECO:0007669"/>
    <property type="project" value="UniProtKB-SubCell"/>
</dbReference>
<protein>
    <recommendedName>
        <fullName evidence="6">Cilia- and flagella-associated protein 91</fullName>
    </recommendedName>
</protein>
<dbReference type="Pfam" id="PF14738">
    <property type="entry name" value="CFAP91"/>
    <property type="match status" value="1"/>
</dbReference>
<feature type="domain" description="CFAP91" evidence="8">
    <location>
        <begin position="165"/>
        <end position="322"/>
    </location>
</feature>
<evidence type="ECO:0000313" key="9">
    <source>
        <dbReference type="EMBL" id="EDW39777.1"/>
    </source>
</evidence>
<dbReference type="PANTHER" id="PTHR22455:SF10">
    <property type="entry name" value="CILIA- AND FLAGELLA-ASSOCIATED PROTEIN 91"/>
    <property type="match status" value="1"/>
</dbReference>
<evidence type="ECO:0000256" key="6">
    <source>
        <dbReference type="ARBA" id="ARBA00029555"/>
    </source>
</evidence>
<evidence type="ECO:0000259" key="8">
    <source>
        <dbReference type="Pfam" id="PF14738"/>
    </source>
</evidence>
<dbReference type="AlphaFoldDB" id="B4GQA5"/>
<dbReference type="PhylomeDB" id="B4GQA5"/>
<evidence type="ECO:0000256" key="7">
    <source>
        <dbReference type="SAM" id="MobiDB-lite"/>
    </source>
</evidence>
<organism evidence="10">
    <name type="scientific">Drosophila persimilis</name>
    <name type="common">Fruit fly</name>
    <dbReference type="NCBI Taxonomy" id="7234"/>
    <lineage>
        <taxon>Eukaryota</taxon>
        <taxon>Metazoa</taxon>
        <taxon>Ecdysozoa</taxon>
        <taxon>Arthropoda</taxon>
        <taxon>Hexapoda</taxon>
        <taxon>Insecta</taxon>
        <taxon>Pterygota</taxon>
        <taxon>Neoptera</taxon>
        <taxon>Endopterygota</taxon>
        <taxon>Diptera</taxon>
        <taxon>Brachycera</taxon>
        <taxon>Muscomorpha</taxon>
        <taxon>Ephydroidea</taxon>
        <taxon>Drosophilidae</taxon>
        <taxon>Drosophila</taxon>
        <taxon>Sophophora</taxon>
    </lineage>
</organism>
<dbReference type="EMBL" id="CH479187">
    <property type="protein sequence ID" value="EDW39777.1"/>
    <property type="molecule type" value="Genomic_DNA"/>
</dbReference>
<evidence type="ECO:0000313" key="10">
    <source>
        <dbReference type="Proteomes" id="UP000008744"/>
    </source>
</evidence>
<feature type="region of interest" description="Disordered" evidence="7">
    <location>
        <begin position="87"/>
        <end position="107"/>
    </location>
</feature>
<keyword evidence="10" id="KW-1185">Reference proteome</keyword>
<feature type="region of interest" description="Disordered" evidence="7">
    <location>
        <begin position="1"/>
        <end position="67"/>
    </location>
</feature>
<evidence type="ECO:0000256" key="1">
    <source>
        <dbReference type="ARBA" id="ARBA00004430"/>
    </source>
</evidence>
<reference evidence="9 10" key="1">
    <citation type="journal article" date="2007" name="Nature">
        <title>Evolution of genes and genomes on the Drosophila phylogeny.</title>
        <authorList>
            <consortium name="Drosophila 12 Genomes Consortium"/>
            <person name="Clark A.G."/>
            <person name="Eisen M.B."/>
            <person name="Smith D.R."/>
            <person name="Bergman C.M."/>
            <person name="Oliver B."/>
            <person name="Markow T.A."/>
            <person name="Kaufman T.C."/>
            <person name="Kellis M."/>
            <person name="Gelbart W."/>
            <person name="Iyer V.N."/>
            <person name="Pollard D.A."/>
            <person name="Sackton T.B."/>
            <person name="Larracuente A.M."/>
            <person name="Singh N.D."/>
            <person name="Abad J.P."/>
            <person name="Abt D.N."/>
            <person name="Adryan B."/>
            <person name="Aguade M."/>
            <person name="Akashi H."/>
            <person name="Anderson W.W."/>
            <person name="Aquadro C.F."/>
            <person name="Ardell D.H."/>
            <person name="Arguello R."/>
            <person name="Artieri C.G."/>
            <person name="Barbash D.A."/>
            <person name="Barker D."/>
            <person name="Barsanti P."/>
            <person name="Batterham P."/>
            <person name="Batzoglou S."/>
            <person name="Begun D."/>
            <person name="Bhutkar A."/>
            <person name="Blanco E."/>
            <person name="Bosak S.A."/>
            <person name="Bradley R.K."/>
            <person name="Brand A.D."/>
            <person name="Brent M.R."/>
            <person name="Brooks A.N."/>
            <person name="Brown R.H."/>
            <person name="Butlin R.K."/>
            <person name="Caggese C."/>
            <person name="Calvi B.R."/>
            <person name="Bernardo de Carvalho A."/>
            <person name="Caspi A."/>
            <person name="Castrezana S."/>
            <person name="Celniker S.E."/>
            <person name="Chang J.L."/>
            <person name="Chapple C."/>
            <person name="Chatterji S."/>
            <person name="Chinwalla A."/>
            <person name="Civetta A."/>
            <person name="Clifton S.W."/>
            <person name="Comeron J.M."/>
            <person name="Costello J.C."/>
            <person name="Coyne J.A."/>
            <person name="Daub J."/>
            <person name="David R.G."/>
            <person name="Delcher A.L."/>
            <person name="Delehaunty K."/>
            <person name="Do C.B."/>
            <person name="Ebling H."/>
            <person name="Edwards K."/>
            <person name="Eickbush T."/>
            <person name="Evans J.D."/>
            <person name="Filipski A."/>
            <person name="Findeiss S."/>
            <person name="Freyhult E."/>
            <person name="Fulton L."/>
            <person name="Fulton R."/>
            <person name="Garcia A.C."/>
            <person name="Gardiner A."/>
            <person name="Garfield D.A."/>
            <person name="Garvin B.E."/>
            <person name="Gibson G."/>
            <person name="Gilbert D."/>
            <person name="Gnerre S."/>
            <person name="Godfrey J."/>
            <person name="Good R."/>
            <person name="Gotea V."/>
            <person name="Gravely B."/>
            <person name="Greenberg A.J."/>
            <person name="Griffiths-Jones S."/>
            <person name="Gross S."/>
            <person name="Guigo R."/>
            <person name="Gustafson E.A."/>
            <person name="Haerty W."/>
            <person name="Hahn M.W."/>
            <person name="Halligan D.L."/>
            <person name="Halpern A.L."/>
            <person name="Halter G.M."/>
            <person name="Han M.V."/>
            <person name="Heger A."/>
            <person name="Hillier L."/>
            <person name="Hinrichs A.S."/>
            <person name="Holmes I."/>
            <person name="Hoskins R.A."/>
            <person name="Hubisz M.J."/>
            <person name="Hultmark D."/>
            <person name="Huntley M.A."/>
            <person name="Jaffe D.B."/>
            <person name="Jagadeeshan S."/>
            <person name="Jeck W.R."/>
            <person name="Johnson J."/>
            <person name="Jones C.D."/>
            <person name="Jordan W.C."/>
            <person name="Karpen G.H."/>
            <person name="Kataoka E."/>
            <person name="Keightley P.D."/>
            <person name="Kheradpour P."/>
            <person name="Kirkness E.F."/>
            <person name="Koerich L.B."/>
            <person name="Kristiansen K."/>
            <person name="Kudrna D."/>
            <person name="Kulathinal R.J."/>
            <person name="Kumar S."/>
            <person name="Kwok R."/>
            <person name="Lander E."/>
            <person name="Langley C.H."/>
            <person name="Lapoint R."/>
            <person name="Lazzaro B.P."/>
            <person name="Lee S.J."/>
            <person name="Levesque L."/>
            <person name="Li R."/>
            <person name="Lin C.F."/>
            <person name="Lin M.F."/>
            <person name="Lindblad-Toh K."/>
            <person name="Llopart A."/>
            <person name="Long M."/>
            <person name="Low L."/>
            <person name="Lozovsky E."/>
            <person name="Lu J."/>
            <person name="Luo M."/>
            <person name="Machado C.A."/>
            <person name="Makalowski W."/>
            <person name="Marzo M."/>
            <person name="Matsuda M."/>
            <person name="Matzkin L."/>
            <person name="McAllister B."/>
            <person name="McBride C.S."/>
            <person name="McKernan B."/>
            <person name="McKernan K."/>
            <person name="Mendez-Lago M."/>
            <person name="Minx P."/>
            <person name="Mollenhauer M.U."/>
            <person name="Montooth K."/>
            <person name="Mount S.M."/>
            <person name="Mu X."/>
            <person name="Myers E."/>
            <person name="Negre B."/>
            <person name="Newfeld S."/>
            <person name="Nielsen R."/>
            <person name="Noor M.A."/>
            <person name="O'Grady P."/>
            <person name="Pachter L."/>
            <person name="Papaceit M."/>
            <person name="Parisi M.J."/>
            <person name="Parisi M."/>
            <person name="Parts L."/>
            <person name="Pedersen J.S."/>
            <person name="Pesole G."/>
            <person name="Phillippy A.M."/>
            <person name="Ponting C.P."/>
            <person name="Pop M."/>
            <person name="Porcelli D."/>
            <person name="Powell J.R."/>
            <person name="Prohaska S."/>
            <person name="Pruitt K."/>
            <person name="Puig M."/>
            <person name="Quesneville H."/>
            <person name="Ram K.R."/>
            <person name="Rand D."/>
            <person name="Rasmussen M.D."/>
            <person name="Reed L.K."/>
            <person name="Reenan R."/>
            <person name="Reily A."/>
            <person name="Remington K.A."/>
            <person name="Rieger T.T."/>
            <person name="Ritchie M.G."/>
            <person name="Robin C."/>
            <person name="Rogers Y.H."/>
            <person name="Rohde C."/>
            <person name="Rozas J."/>
            <person name="Rubenfield M.J."/>
            <person name="Ruiz A."/>
            <person name="Russo S."/>
            <person name="Salzberg S.L."/>
            <person name="Sanchez-Gracia A."/>
            <person name="Saranga D.J."/>
            <person name="Sato H."/>
            <person name="Schaeffer S.W."/>
            <person name="Schatz M.C."/>
            <person name="Schlenke T."/>
            <person name="Schwartz R."/>
            <person name="Segarra C."/>
            <person name="Singh R.S."/>
            <person name="Sirot L."/>
            <person name="Sirota M."/>
            <person name="Sisneros N.B."/>
            <person name="Smith C.D."/>
            <person name="Smith T.F."/>
            <person name="Spieth J."/>
            <person name="Stage D.E."/>
            <person name="Stark A."/>
            <person name="Stephan W."/>
            <person name="Strausberg R.L."/>
            <person name="Strempel S."/>
            <person name="Sturgill D."/>
            <person name="Sutton G."/>
            <person name="Sutton G.G."/>
            <person name="Tao W."/>
            <person name="Teichmann S."/>
            <person name="Tobari Y.N."/>
            <person name="Tomimura Y."/>
            <person name="Tsolas J.M."/>
            <person name="Valente V.L."/>
            <person name="Venter E."/>
            <person name="Venter J.C."/>
            <person name="Vicario S."/>
            <person name="Vieira F.G."/>
            <person name="Vilella A.J."/>
            <person name="Villasante A."/>
            <person name="Walenz B."/>
            <person name="Wang J."/>
            <person name="Wasserman M."/>
            <person name="Watts T."/>
            <person name="Wilson D."/>
            <person name="Wilson R.K."/>
            <person name="Wing R.A."/>
            <person name="Wolfner M.F."/>
            <person name="Wong A."/>
            <person name="Wong G.K."/>
            <person name="Wu C.I."/>
            <person name="Wu G."/>
            <person name="Yamamoto D."/>
            <person name="Yang H.P."/>
            <person name="Yang S.P."/>
            <person name="Yorke J.A."/>
            <person name="Yoshida K."/>
            <person name="Zdobnov E."/>
            <person name="Zhang P."/>
            <person name="Zhang Y."/>
            <person name="Zimin A.V."/>
            <person name="Baldwin J."/>
            <person name="Abdouelleil A."/>
            <person name="Abdulkadir J."/>
            <person name="Abebe A."/>
            <person name="Abera B."/>
            <person name="Abreu J."/>
            <person name="Acer S.C."/>
            <person name="Aftuck L."/>
            <person name="Alexander A."/>
            <person name="An P."/>
            <person name="Anderson E."/>
            <person name="Anderson S."/>
            <person name="Arachi H."/>
            <person name="Azer M."/>
            <person name="Bachantsang P."/>
            <person name="Barry A."/>
            <person name="Bayul T."/>
            <person name="Berlin A."/>
            <person name="Bessette D."/>
            <person name="Bloom T."/>
            <person name="Blye J."/>
            <person name="Boguslavskiy L."/>
            <person name="Bonnet C."/>
            <person name="Boukhgalter B."/>
            <person name="Bourzgui I."/>
            <person name="Brown A."/>
            <person name="Cahill P."/>
            <person name="Channer S."/>
            <person name="Cheshatsang Y."/>
            <person name="Chuda L."/>
            <person name="Citroen M."/>
            <person name="Collymore A."/>
            <person name="Cooke P."/>
            <person name="Costello M."/>
            <person name="D'Aco K."/>
            <person name="Daza R."/>
            <person name="De Haan G."/>
            <person name="DeGray S."/>
            <person name="DeMaso C."/>
            <person name="Dhargay N."/>
            <person name="Dooley K."/>
            <person name="Dooley E."/>
            <person name="Doricent M."/>
            <person name="Dorje P."/>
            <person name="Dorjee K."/>
            <person name="Dupes A."/>
            <person name="Elong R."/>
            <person name="Falk J."/>
            <person name="Farina A."/>
            <person name="Faro S."/>
            <person name="Ferguson D."/>
            <person name="Fisher S."/>
            <person name="Foley C.D."/>
            <person name="Franke A."/>
            <person name="Friedrich D."/>
            <person name="Gadbois L."/>
            <person name="Gearin G."/>
            <person name="Gearin C.R."/>
            <person name="Giannoukos G."/>
            <person name="Goode T."/>
            <person name="Graham J."/>
            <person name="Grandbois E."/>
            <person name="Grewal S."/>
            <person name="Gyaltsen K."/>
            <person name="Hafez N."/>
            <person name="Hagos B."/>
            <person name="Hall J."/>
            <person name="Henson C."/>
            <person name="Hollinger A."/>
            <person name="Honan T."/>
            <person name="Huard M.D."/>
            <person name="Hughes L."/>
            <person name="Hurhula B."/>
            <person name="Husby M.E."/>
            <person name="Kamat A."/>
            <person name="Kanga B."/>
            <person name="Kashin S."/>
            <person name="Khazanovich D."/>
            <person name="Kisner P."/>
            <person name="Lance K."/>
            <person name="Lara M."/>
            <person name="Lee W."/>
            <person name="Lennon N."/>
            <person name="Letendre F."/>
            <person name="LeVine R."/>
            <person name="Lipovsky A."/>
            <person name="Liu X."/>
            <person name="Liu J."/>
            <person name="Liu S."/>
            <person name="Lokyitsang T."/>
            <person name="Lokyitsang Y."/>
            <person name="Lubonja R."/>
            <person name="Lui A."/>
            <person name="MacDonald P."/>
            <person name="Magnisalis V."/>
            <person name="Maru K."/>
            <person name="Matthews C."/>
            <person name="McCusker W."/>
            <person name="McDonough S."/>
            <person name="Mehta T."/>
            <person name="Meldrim J."/>
            <person name="Meneus L."/>
            <person name="Mihai O."/>
            <person name="Mihalev A."/>
            <person name="Mihova T."/>
            <person name="Mittelman R."/>
            <person name="Mlenga V."/>
            <person name="Montmayeur A."/>
            <person name="Mulrain L."/>
            <person name="Navidi A."/>
            <person name="Naylor J."/>
            <person name="Negash T."/>
            <person name="Nguyen T."/>
            <person name="Nguyen N."/>
            <person name="Nicol R."/>
            <person name="Norbu C."/>
            <person name="Norbu N."/>
            <person name="Novod N."/>
            <person name="O'Neill B."/>
            <person name="Osman S."/>
            <person name="Markiewicz E."/>
            <person name="Oyono O.L."/>
            <person name="Patti C."/>
            <person name="Phunkhang P."/>
            <person name="Pierre F."/>
            <person name="Priest M."/>
            <person name="Raghuraman S."/>
            <person name="Rege F."/>
            <person name="Reyes R."/>
            <person name="Rise C."/>
            <person name="Rogov P."/>
            <person name="Ross K."/>
            <person name="Ryan E."/>
            <person name="Settipalli S."/>
            <person name="Shea T."/>
            <person name="Sherpa N."/>
            <person name="Shi L."/>
            <person name="Shih D."/>
            <person name="Sparrow T."/>
            <person name="Spaulding J."/>
            <person name="Stalker J."/>
            <person name="Stange-Thomann N."/>
            <person name="Stavropoulos S."/>
            <person name="Stone C."/>
            <person name="Strader C."/>
            <person name="Tesfaye S."/>
            <person name="Thomson T."/>
            <person name="Thoulutsang Y."/>
            <person name="Thoulutsang D."/>
            <person name="Topham K."/>
            <person name="Topping I."/>
            <person name="Tsamla T."/>
            <person name="Vassiliev H."/>
            <person name="Vo A."/>
            <person name="Wangchuk T."/>
            <person name="Wangdi T."/>
            <person name="Weiand M."/>
            <person name="Wilkinson J."/>
            <person name="Wilson A."/>
            <person name="Yadav S."/>
            <person name="Young G."/>
            <person name="Yu Q."/>
            <person name="Zembek L."/>
            <person name="Zhong D."/>
            <person name="Zimmer A."/>
            <person name="Zwirko Z."/>
            <person name="Jaffe D.B."/>
            <person name="Alvarez P."/>
            <person name="Brockman W."/>
            <person name="Butler J."/>
            <person name="Chin C."/>
            <person name="Gnerre S."/>
            <person name="Grabherr M."/>
            <person name="Kleber M."/>
            <person name="Mauceli E."/>
            <person name="MacCallum I."/>
        </authorList>
    </citation>
    <scope>NUCLEOTIDE SEQUENCE [LARGE SCALE GENOMIC DNA]</scope>
    <source>
        <strain evidence="10">MSH-3 / Tucson 14011-0111.49</strain>
    </source>
</reference>
<evidence type="ECO:0000256" key="3">
    <source>
        <dbReference type="ARBA" id="ARBA00023212"/>
    </source>
</evidence>
<dbReference type="eggNOG" id="ENOG502QRFI">
    <property type="taxonomic scope" value="Eukaryota"/>
</dbReference>
<evidence type="ECO:0000256" key="5">
    <source>
        <dbReference type="ARBA" id="ARBA00029468"/>
    </source>
</evidence>
<comment type="subcellular location">
    <subcellularLocation>
        <location evidence="1">Cytoplasm</location>
        <location evidence="1">Cytoskeleton</location>
        <location evidence="1">Cilium axoneme</location>
    </subcellularLocation>
</comment>
<feature type="compositionally biased region" description="Polar residues" evidence="7">
    <location>
        <begin position="27"/>
        <end position="50"/>
    </location>
</feature>
<proteinExistence type="inferred from homology"/>
<dbReference type="STRING" id="7234.B4GQA5"/>
<dbReference type="InterPro" id="IPR032840">
    <property type="entry name" value="CFAP91_dom"/>
</dbReference>
<dbReference type="OrthoDB" id="567787at2759"/>
<keyword evidence="4" id="KW-0966">Cell projection</keyword>